<organism evidence="1 2">
    <name type="scientific">Rhodocytophaga rosea</name>
    <dbReference type="NCBI Taxonomy" id="2704465"/>
    <lineage>
        <taxon>Bacteria</taxon>
        <taxon>Pseudomonadati</taxon>
        <taxon>Bacteroidota</taxon>
        <taxon>Cytophagia</taxon>
        <taxon>Cytophagales</taxon>
        <taxon>Rhodocytophagaceae</taxon>
        <taxon>Rhodocytophaga</taxon>
    </lineage>
</organism>
<dbReference type="Proteomes" id="UP000480178">
    <property type="component" value="Chromosome"/>
</dbReference>
<sequence length="245" mass="28100">MAFSSPKVGIISQARMGSTRLPGKIMLEAKGKKLLQYHLERLHWSGYPVIIATTTLSQDDIIVEFCLQHNIPYYRGDEENVLSRFYLCAKQFKLDIIIRVTSDCPLIDGLLIKQAVEEYIAIGEENVYASNCLVRSYPRGFDFEIFSFALLKEAYTQASLPAQKEHVTPYLYQNTSGNIVIRHFVNDQDASRFRITLDTPEDYKLILELIETYYAETLYAAEIIKLLADHPELSLINAHIEQKKI</sequence>
<dbReference type="Pfam" id="PF02348">
    <property type="entry name" value="CTP_transf_3"/>
    <property type="match status" value="1"/>
</dbReference>
<keyword evidence="1" id="KW-0548">Nucleotidyltransferase</keyword>
<protein>
    <submittedName>
        <fullName evidence="1">Acylneuraminate cytidylyltransferase</fullName>
    </submittedName>
</protein>
<proteinExistence type="predicted"/>
<dbReference type="GO" id="GO:0016779">
    <property type="term" value="F:nucleotidyltransferase activity"/>
    <property type="evidence" value="ECO:0007669"/>
    <property type="project" value="UniProtKB-KW"/>
</dbReference>
<dbReference type="Gene3D" id="3.90.550.10">
    <property type="entry name" value="Spore Coat Polysaccharide Biosynthesis Protein SpsA, Chain A"/>
    <property type="match status" value="1"/>
</dbReference>
<reference evidence="1 2" key="1">
    <citation type="submission" date="2020-01" db="EMBL/GenBank/DDBJ databases">
        <authorList>
            <person name="Kim M.K."/>
        </authorList>
    </citation>
    <scope>NUCLEOTIDE SEQUENCE [LARGE SCALE GENOMIC DNA]</scope>
    <source>
        <strain evidence="1 2">172606-1</strain>
    </source>
</reference>
<keyword evidence="2" id="KW-1185">Reference proteome</keyword>
<dbReference type="PANTHER" id="PTHR42866:SF1">
    <property type="entry name" value="SPORE COAT POLYSACCHARIDE BIOSYNTHESIS PROTEIN SPSF"/>
    <property type="match status" value="1"/>
</dbReference>
<dbReference type="RefSeq" id="WP_162444824.1">
    <property type="nucleotide sequence ID" value="NZ_CP048222.1"/>
</dbReference>
<dbReference type="InterPro" id="IPR003329">
    <property type="entry name" value="Cytidylyl_trans"/>
</dbReference>
<name>A0A6C0GL65_9BACT</name>
<dbReference type="GO" id="GO:0005829">
    <property type="term" value="C:cytosol"/>
    <property type="evidence" value="ECO:0007669"/>
    <property type="project" value="TreeGrafter"/>
</dbReference>
<evidence type="ECO:0000313" key="1">
    <source>
        <dbReference type="EMBL" id="QHT68821.1"/>
    </source>
</evidence>
<dbReference type="InterPro" id="IPR029044">
    <property type="entry name" value="Nucleotide-diphossugar_trans"/>
</dbReference>
<dbReference type="CDD" id="cd02518">
    <property type="entry name" value="GT2_SpsF"/>
    <property type="match status" value="1"/>
</dbReference>
<dbReference type="EMBL" id="CP048222">
    <property type="protein sequence ID" value="QHT68821.1"/>
    <property type="molecule type" value="Genomic_DNA"/>
</dbReference>
<evidence type="ECO:0000313" key="2">
    <source>
        <dbReference type="Proteomes" id="UP000480178"/>
    </source>
</evidence>
<gene>
    <name evidence="1" type="ORF">GXP67_20295</name>
</gene>
<dbReference type="PANTHER" id="PTHR42866">
    <property type="entry name" value="3-DEOXY-MANNO-OCTULOSONATE CYTIDYLYLTRANSFERASE"/>
    <property type="match status" value="1"/>
</dbReference>
<accession>A0A6C0GL65</accession>
<dbReference type="SUPFAM" id="SSF53448">
    <property type="entry name" value="Nucleotide-diphospho-sugar transferases"/>
    <property type="match status" value="1"/>
</dbReference>
<dbReference type="AlphaFoldDB" id="A0A6C0GL65"/>
<dbReference type="KEGG" id="rhoz:GXP67_20295"/>
<keyword evidence="1" id="KW-0808">Transferase</keyword>